<sequence length="107" mass="10775">MVRTAAATWLAPVSLAAAMPLPTTGDSVVVVVVLVDPFAVDDVPLPVDAAPFPAAADPFPVDEEPFPVAGGSSLSNAPPTLLSLPVSPTLPIGTSLRVSVMKAFLAS</sequence>
<feature type="chain" id="PRO_5040127424" description="Secreted protein" evidence="1">
    <location>
        <begin position="19"/>
        <end position="107"/>
    </location>
</feature>
<evidence type="ECO:0000313" key="2">
    <source>
        <dbReference type="EMBL" id="KAG1529855.1"/>
    </source>
</evidence>
<protein>
    <recommendedName>
        <fullName evidence="4">Secreted protein</fullName>
    </recommendedName>
</protein>
<reference evidence="2 3" key="1">
    <citation type="journal article" date="2020" name="Microb. Genom.">
        <title>Genetic diversity of clinical and environmental Mucorales isolates obtained from an investigation of mucormycosis cases among solid organ transplant recipients.</title>
        <authorList>
            <person name="Nguyen M.H."/>
            <person name="Kaul D."/>
            <person name="Muto C."/>
            <person name="Cheng S.J."/>
            <person name="Richter R.A."/>
            <person name="Bruno V.M."/>
            <person name="Liu G."/>
            <person name="Beyhan S."/>
            <person name="Sundermann A.J."/>
            <person name="Mounaud S."/>
            <person name="Pasculle A.W."/>
            <person name="Nierman W.C."/>
            <person name="Driscoll E."/>
            <person name="Cumbie R."/>
            <person name="Clancy C.J."/>
            <person name="Dupont C.L."/>
        </authorList>
    </citation>
    <scope>NUCLEOTIDE SEQUENCE [LARGE SCALE GENOMIC DNA]</scope>
    <source>
        <strain evidence="2 3">GL24</strain>
    </source>
</reference>
<name>A0A9P6XPN6_9FUNG</name>
<keyword evidence="3" id="KW-1185">Reference proteome</keyword>
<accession>A0A9P6XPN6</accession>
<evidence type="ECO:0008006" key="4">
    <source>
        <dbReference type="Google" id="ProtNLM"/>
    </source>
</evidence>
<dbReference type="AlphaFoldDB" id="A0A9P6XPN6"/>
<evidence type="ECO:0000256" key="1">
    <source>
        <dbReference type="SAM" id="SignalP"/>
    </source>
</evidence>
<proteinExistence type="predicted"/>
<gene>
    <name evidence="2" type="ORF">G6F50_017713</name>
</gene>
<dbReference type="EMBL" id="JAANIU010013849">
    <property type="protein sequence ID" value="KAG1529855.1"/>
    <property type="molecule type" value="Genomic_DNA"/>
</dbReference>
<feature type="signal peptide" evidence="1">
    <location>
        <begin position="1"/>
        <end position="18"/>
    </location>
</feature>
<dbReference type="Proteomes" id="UP000740926">
    <property type="component" value="Unassembled WGS sequence"/>
</dbReference>
<organism evidence="2 3">
    <name type="scientific">Rhizopus delemar</name>
    <dbReference type="NCBI Taxonomy" id="936053"/>
    <lineage>
        <taxon>Eukaryota</taxon>
        <taxon>Fungi</taxon>
        <taxon>Fungi incertae sedis</taxon>
        <taxon>Mucoromycota</taxon>
        <taxon>Mucoromycotina</taxon>
        <taxon>Mucoromycetes</taxon>
        <taxon>Mucorales</taxon>
        <taxon>Mucorineae</taxon>
        <taxon>Rhizopodaceae</taxon>
        <taxon>Rhizopus</taxon>
    </lineage>
</organism>
<evidence type="ECO:0000313" key="3">
    <source>
        <dbReference type="Proteomes" id="UP000740926"/>
    </source>
</evidence>
<comment type="caution">
    <text evidence="2">The sequence shown here is derived from an EMBL/GenBank/DDBJ whole genome shotgun (WGS) entry which is preliminary data.</text>
</comment>
<keyword evidence="1" id="KW-0732">Signal</keyword>